<feature type="transmembrane region" description="Helical" evidence="1">
    <location>
        <begin position="67"/>
        <end position="93"/>
    </location>
</feature>
<dbReference type="InterPro" id="IPR000326">
    <property type="entry name" value="PAP2/HPO"/>
</dbReference>
<dbReference type="CDD" id="cd03392">
    <property type="entry name" value="PAP2_like_2"/>
    <property type="match status" value="1"/>
</dbReference>
<dbReference type="EMBL" id="CP026118">
    <property type="protein sequence ID" value="QAS51885.1"/>
    <property type="molecule type" value="Genomic_DNA"/>
</dbReference>
<feature type="transmembrane region" description="Helical" evidence="1">
    <location>
        <begin position="100"/>
        <end position="119"/>
    </location>
</feature>
<feature type="domain" description="Phosphatidic acid phosphatase type 2/haloperoxidase" evidence="2">
    <location>
        <begin position="102"/>
        <end position="214"/>
    </location>
</feature>
<keyword evidence="1" id="KW-0472">Membrane</keyword>
<evidence type="ECO:0000259" key="2">
    <source>
        <dbReference type="SMART" id="SM00014"/>
    </source>
</evidence>
<name>A0A410MB55_9BACI</name>
<dbReference type="InterPro" id="IPR036938">
    <property type="entry name" value="PAP2/HPO_sf"/>
</dbReference>
<feature type="transmembrane region" description="Helical" evidence="1">
    <location>
        <begin position="139"/>
        <end position="160"/>
    </location>
</feature>
<dbReference type="OrthoDB" id="9789113at2"/>
<evidence type="ECO:0000313" key="4">
    <source>
        <dbReference type="Proteomes" id="UP000287756"/>
    </source>
</evidence>
<keyword evidence="1" id="KW-0812">Transmembrane</keyword>
<feature type="transmembrane region" description="Helical" evidence="1">
    <location>
        <begin position="12"/>
        <end position="33"/>
    </location>
</feature>
<dbReference type="KEGG" id="hli:HLI_06450"/>
<dbReference type="SUPFAM" id="SSF48317">
    <property type="entry name" value="Acid phosphatase/Vanadium-dependent haloperoxidase"/>
    <property type="match status" value="1"/>
</dbReference>
<dbReference type="Gene3D" id="1.20.144.10">
    <property type="entry name" value="Phosphatidic acid phosphatase type 2/haloperoxidase"/>
    <property type="match status" value="2"/>
</dbReference>
<dbReference type="AlphaFoldDB" id="A0A410MB55"/>
<feature type="transmembrane region" description="Helical" evidence="1">
    <location>
        <begin position="199"/>
        <end position="222"/>
    </location>
</feature>
<evidence type="ECO:0000256" key="1">
    <source>
        <dbReference type="SAM" id="Phobius"/>
    </source>
</evidence>
<gene>
    <name evidence="3" type="ORF">HLI_06450</name>
</gene>
<dbReference type="RefSeq" id="WP_128524002.1">
    <property type="nucleotide sequence ID" value="NZ_CP026118.1"/>
</dbReference>
<dbReference type="PANTHER" id="PTHR14969">
    <property type="entry name" value="SPHINGOSINE-1-PHOSPHATE PHOSPHOHYDROLASE"/>
    <property type="match status" value="1"/>
</dbReference>
<dbReference type="PANTHER" id="PTHR14969:SF13">
    <property type="entry name" value="AT30094P"/>
    <property type="match status" value="1"/>
</dbReference>
<dbReference type="SMART" id="SM00014">
    <property type="entry name" value="acidPPc"/>
    <property type="match status" value="1"/>
</dbReference>
<dbReference type="Pfam" id="PF01569">
    <property type="entry name" value="PAP2"/>
    <property type="match status" value="1"/>
</dbReference>
<organism evidence="3 4">
    <name type="scientific">Halobacillus litoralis</name>
    <dbReference type="NCBI Taxonomy" id="45668"/>
    <lineage>
        <taxon>Bacteria</taxon>
        <taxon>Bacillati</taxon>
        <taxon>Bacillota</taxon>
        <taxon>Bacilli</taxon>
        <taxon>Bacillales</taxon>
        <taxon>Bacillaceae</taxon>
        <taxon>Halobacillus</taxon>
    </lineage>
</organism>
<protein>
    <recommendedName>
        <fullName evidence="2">Phosphatidic acid phosphatase type 2/haloperoxidase domain-containing protein</fullName>
    </recommendedName>
</protein>
<keyword evidence="1" id="KW-1133">Transmembrane helix</keyword>
<reference evidence="3 4" key="1">
    <citation type="submission" date="2018-01" db="EMBL/GenBank/DDBJ databases">
        <title>The whole genome sequencing and assembly of Halobacillus litoralis ERB031 strain.</title>
        <authorList>
            <person name="Lee S.-J."/>
            <person name="Park M.-K."/>
            <person name="Kim J.-Y."/>
            <person name="Lee Y.-J."/>
            <person name="Yi H."/>
            <person name="Bahn Y.-S."/>
            <person name="Kim J.F."/>
            <person name="Lee D.-W."/>
        </authorList>
    </citation>
    <scope>NUCLEOTIDE SEQUENCE [LARGE SCALE GENOMIC DNA]</scope>
    <source>
        <strain evidence="3 4">ERB 031</strain>
    </source>
</reference>
<accession>A0A410MB55</accession>
<feature type="transmembrane region" description="Helical" evidence="1">
    <location>
        <begin position="172"/>
        <end position="193"/>
    </location>
</feature>
<sequence length="231" mass="26106">MLFSGTKISDLSKASLILILAGFAIIGGAVYFFTELAADVLEKEKFFIDRTATDFVTSTSTPWLDTAWGWITELGSVLVLTIASVAVLIYLFFFSPYSRWVAIYFMVNMIGISSLTKLLKITFERQRPEVLAEHDGTGFSFPSGHSTGSIVFYGFIIYLFVISPLKKQWKWLINITLGLLILLIGFSRVYLGVHYFTDIAAGFLFGLAWLIVCIVALEITIWHQRRRQMKL</sequence>
<dbReference type="Proteomes" id="UP000287756">
    <property type="component" value="Chromosome"/>
</dbReference>
<evidence type="ECO:0000313" key="3">
    <source>
        <dbReference type="EMBL" id="QAS51885.1"/>
    </source>
</evidence>
<proteinExistence type="predicted"/>